<sequence>MGYKAGFMNRTTREWKRLRAEMIGRLLPPIGSRMESIAAGGVSADRRSEIGSSRVSRGVRV</sequence>
<reference evidence="2" key="1">
    <citation type="submission" date="2019-12" db="EMBL/GenBank/DDBJ databases">
        <title>Genome sequencing and annotation of Brassica cretica.</title>
        <authorList>
            <person name="Studholme D.J."/>
            <person name="Sarris P."/>
        </authorList>
    </citation>
    <scope>NUCLEOTIDE SEQUENCE</scope>
    <source>
        <strain evidence="2">PFS-109/04</strain>
        <tissue evidence="2">Leaf</tissue>
    </source>
</reference>
<protein>
    <submittedName>
        <fullName evidence="2">Uncharacterized protein</fullName>
    </submittedName>
</protein>
<dbReference type="Proteomes" id="UP000712600">
    <property type="component" value="Unassembled WGS sequence"/>
</dbReference>
<gene>
    <name evidence="2" type="ORF">F2Q69_00015426</name>
</gene>
<comment type="caution">
    <text evidence="2">The sequence shown here is derived from an EMBL/GenBank/DDBJ whole genome shotgun (WGS) entry which is preliminary data.</text>
</comment>
<accession>A0A8S9R0Z6</accession>
<dbReference type="AlphaFoldDB" id="A0A8S9R0Z6"/>
<organism evidence="2 3">
    <name type="scientific">Brassica cretica</name>
    <name type="common">Mustard</name>
    <dbReference type="NCBI Taxonomy" id="69181"/>
    <lineage>
        <taxon>Eukaryota</taxon>
        <taxon>Viridiplantae</taxon>
        <taxon>Streptophyta</taxon>
        <taxon>Embryophyta</taxon>
        <taxon>Tracheophyta</taxon>
        <taxon>Spermatophyta</taxon>
        <taxon>Magnoliopsida</taxon>
        <taxon>eudicotyledons</taxon>
        <taxon>Gunneridae</taxon>
        <taxon>Pentapetalae</taxon>
        <taxon>rosids</taxon>
        <taxon>malvids</taxon>
        <taxon>Brassicales</taxon>
        <taxon>Brassicaceae</taxon>
        <taxon>Brassiceae</taxon>
        <taxon>Brassica</taxon>
    </lineage>
</organism>
<proteinExistence type="predicted"/>
<dbReference type="EMBL" id="QGKX02000996">
    <property type="protein sequence ID" value="KAF3558864.1"/>
    <property type="molecule type" value="Genomic_DNA"/>
</dbReference>
<evidence type="ECO:0000313" key="3">
    <source>
        <dbReference type="Proteomes" id="UP000712600"/>
    </source>
</evidence>
<evidence type="ECO:0000256" key="1">
    <source>
        <dbReference type="SAM" id="MobiDB-lite"/>
    </source>
</evidence>
<name>A0A8S9R0Z6_BRACR</name>
<feature type="region of interest" description="Disordered" evidence="1">
    <location>
        <begin position="41"/>
        <end position="61"/>
    </location>
</feature>
<evidence type="ECO:0000313" key="2">
    <source>
        <dbReference type="EMBL" id="KAF3558864.1"/>
    </source>
</evidence>